<accession>A0A1L9UHI8</accession>
<gene>
    <name evidence="1" type="ORF">ASPBRDRAFT_605908</name>
</gene>
<reference evidence="2" key="1">
    <citation type="journal article" date="2017" name="Genome Biol.">
        <title>Comparative genomics reveals high biological diversity and specific adaptations in the industrially and medically important fungal genus Aspergillus.</title>
        <authorList>
            <person name="de Vries R.P."/>
            <person name="Riley R."/>
            <person name="Wiebenga A."/>
            <person name="Aguilar-Osorio G."/>
            <person name="Amillis S."/>
            <person name="Uchima C.A."/>
            <person name="Anderluh G."/>
            <person name="Asadollahi M."/>
            <person name="Askin M."/>
            <person name="Barry K."/>
            <person name="Battaglia E."/>
            <person name="Bayram O."/>
            <person name="Benocci T."/>
            <person name="Braus-Stromeyer S.A."/>
            <person name="Caldana C."/>
            <person name="Canovas D."/>
            <person name="Cerqueira G.C."/>
            <person name="Chen F."/>
            <person name="Chen W."/>
            <person name="Choi C."/>
            <person name="Clum A."/>
            <person name="Dos Santos R.A."/>
            <person name="Damasio A.R."/>
            <person name="Diallinas G."/>
            <person name="Emri T."/>
            <person name="Fekete E."/>
            <person name="Flipphi M."/>
            <person name="Freyberg S."/>
            <person name="Gallo A."/>
            <person name="Gournas C."/>
            <person name="Habgood R."/>
            <person name="Hainaut M."/>
            <person name="Harispe M.L."/>
            <person name="Henrissat B."/>
            <person name="Hilden K.S."/>
            <person name="Hope R."/>
            <person name="Hossain A."/>
            <person name="Karabika E."/>
            <person name="Karaffa L."/>
            <person name="Karanyi Z."/>
            <person name="Krasevec N."/>
            <person name="Kuo A."/>
            <person name="Kusch H."/>
            <person name="LaButti K."/>
            <person name="Lagendijk E.L."/>
            <person name="Lapidus A."/>
            <person name="Levasseur A."/>
            <person name="Lindquist E."/>
            <person name="Lipzen A."/>
            <person name="Logrieco A.F."/>
            <person name="MacCabe A."/>
            <person name="Maekelae M.R."/>
            <person name="Malavazi I."/>
            <person name="Melin P."/>
            <person name="Meyer V."/>
            <person name="Mielnichuk N."/>
            <person name="Miskei M."/>
            <person name="Molnar A.P."/>
            <person name="Mule G."/>
            <person name="Ngan C.Y."/>
            <person name="Orejas M."/>
            <person name="Orosz E."/>
            <person name="Ouedraogo J.P."/>
            <person name="Overkamp K.M."/>
            <person name="Park H.-S."/>
            <person name="Perrone G."/>
            <person name="Piumi F."/>
            <person name="Punt P.J."/>
            <person name="Ram A.F."/>
            <person name="Ramon A."/>
            <person name="Rauscher S."/>
            <person name="Record E."/>
            <person name="Riano-Pachon D.M."/>
            <person name="Robert V."/>
            <person name="Roehrig J."/>
            <person name="Ruller R."/>
            <person name="Salamov A."/>
            <person name="Salih N.S."/>
            <person name="Samson R.A."/>
            <person name="Sandor E."/>
            <person name="Sanguinetti M."/>
            <person name="Schuetze T."/>
            <person name="Sepcic K."/>
            <person name="Shelest E."/>
            <person name="Sherlock G."/>
            <person name="Sophianopoulou V."/>
            <person name="Squina F.M."/>
            <person name="Sun H."/>
            <person name="Susca A."/>
            <person name="Todd R.B."/>
            <person name="Tsang A."/>
            <person name="Unkles S.E."/>
            <person name="van de Wiele N."/>
            <person name="van Rossen-Uffink D."/>
            <person name="Oliveira J.V."/>
            <person name="Vesth T.C."/>
            <person name="Visser J."/>
            <person name="Yu J.-H."/>
            <person name="Zhou M."/>
            <person name="Andersen M.R."/>
            <person name="Archer D.B."/>
            <person name="Baker S.E."/>
            <person name="Benoit I."/>
            <person name="Brakhage A.A."/>
            <person name="Braus G.H."/>
            <person name="Fischer R."/>
            <person name="Frisvad J.C."/>
            <person name="Goldman G.H."/>
            <person name="Houbraken J."/>
            <person name="Oakley B."/>
            <person name="Pocsi I."/>
            <person name="Scazzocchio C."/>
            <person name="Seiboth B."/>
            <person name="vanKuyk P.A."/>
            <person name="Wortman J."/>
            <person name="Dyer P.S."/>
            <person name="Grigoriev I.V."/>
        </authorList>
    </citation>
    <scope>NUCLEOTIDE SEQUENCE [LARGE SCALE GENOMIC DNA]</scope>
    <source>
        <strain evidence="2">CBS 101740 / IMI 381727 / IBT 21946</strain>
    </source>
</reference>
<proteinExistence type="predicted"/>
<keyword evidence="2" id="KW-1185">Reference proteome</keyword>
<evidence type="ECO:0000313" key="2">
    <source>
        <dbReference type="Proteomes" id="UP000184499"/>
    </source>
</evidence>
<protein>
    <submittedName>
        <fullName evidence="1">Uncharacterized protein</fullName>
    </submittedName>
</protein>
<dbReference type="EMBL" id="KV878685">
    <property type="protein sequence ID" value="OJJ71197.1"/>
    <property type="molecule type" value="Genomic_DNA"/>
</dbReference>
<sequence>MRSRRLGASRTSQRQPRRVVSVGGVTVIVTASAASPAAARMHVHWRLAAWRCGHGVDVMRRDGRRLAASADLLAGSGACSRLRIGPVQPAALPITSTSN</sequence>
<evidence type="ECO:0000313" key="1">
    <source>
        <dbReference type="EMBL" id="OJJ71197.1"/>
    </source>
</evidence>
<organism evidence="1 2">
    <name type="scientific">Aspergillus brasiliensis (strain CBS 101740 / IMI 381727 / IBT 21946)</name>
    <dbReference type="NCBI Taxonomy" id="767769"/>
    <lineage>
        <taxon>Eukaryota</taxon>
        <taxon>Fungi</taxon>
        <taxon>Dikarya</taxon>
        <taxon>Ascomycota</taxon>
        <taxon>Pezizomycotina</taxon>
        <taxon>Eurotiomycetes</taxon>
        <taxon>Eurotiomycetidae</taxon>
        <taxon>Eurotiales</taxon>
        <taxon>Aspergillaceae</taxon>
        <taxon>Aspergillus</taxon>
        <taxon>Aspergillus subgen. Circumdati</taxon>
    </lineage>
</organism>
<dbReference type="Proteomes" id="UP000184499">
    <property type="component" value="Unassembled WGS sequence"/>
</dbReference>
<name>A0A1L9UHI8_ASPBC</name>
<dbReference type="GeneID" id="93580743"/>
<dbReference type="RefSeq" id="XP_067478445.1">
    <property type="nucleotide sequence ID" value="XM_067628255.1"/>
</dbReference>
<dbReference type="VEuPathDB" id="FungiDB:ASPBRDRAFT_605908"/>
<dbReference type="AlphaFoldDB" id="A0A1L9UHI8"/>